<evidence type="ECO:0000313" key="2">
    <source>
        <dbReference type="EMBL" id="KAJ7039909.1"/>
    </source>
</evidence>
<dbReference type="EMBL" id="JARJCM010000025">
    <property type="protein sequence ID" value="KAJ7039909.1"/>
    <property type="molecule type" value="Genomic_DNA"/>
</dbReference>
<protein>
    <submittedName>
        <fullName evidence="2">Uncharacterized protein</fullName>
    </submittedName>
</protein>
<feature type="region of interest" description="Disordered" evidence="1">
    <location>
        <begin position="1"/>
        <end position="24"/>
    </location>
</feature>
<dbReference type="Proteomes" id="UP001218188">
    <property type="component" value="Unassembled WGS sequence"/>
</dbReference>
<evidence type="ECO:0000256" key="1">
    <source>
        <dbReference type="SAM" id="MobiDB-lite"/>
    </source>
</evidence>
<feature type="compositionally biased region" description="Polar residues" evidence="1">
    <location>
        <begin position="1"/>
        <end position="11"/>
    </location>
</feature>
<accession>A0AAD6XC68</accession>
<name>A0AAD6XC68_9AGAR</name>
<reference evidence="2" key="1">
    <citation type="submission" date="2023-03" db="EMBL/GenBank/DDBJ databases">
        <title>Massive genome expansion in bonnet fungi (Mycena s.s.) driven by repeated elements and novel gene families across ecological guilds.</title>
        <authorList>
            <consortium name="Lawrence Berkeley National Laboratory"/>
            <person name="Harder C.B."/>
            <person name="Miyauchi S."/>
            <person name="Viragh M."/>
            <person name="Kuo A."/>
            <person name="Thoen E."/>
            <person name="Andreopoulos B."/>
            <person name="Lu D."/>
            <person name="Skrede I."/>
            <person name="Drula E."/>
            <person name="Henrissat B."/>
            <person name="Morin E."/>
            <person name="Kohler A."/>
            <person name="Barry K."/>
            <person name="LaButti K."/>
            <person name="Morin E."/>
            <person name="Salamov A."/>
            <person name="Lipzen A."/>
            <person name="Mereny Z."/>
            <person name="Hegedus B."/>
            <person name="Baldrian P."/>
            <person name="Stursova M."/>
            <person name="Weitz H."/>
            <person name="Taylor A."/>
            <person name="Grigoriev I.V."/>
            <person name="Nagy L.G."/>
            <person name="Martin F."/>
            <person name="Kauserud H."/>
        </authorList>
    </citation>
    <scope>NUCLEOTIDE SEQUENCE</scope>
    <source>
        <strain evidence="2">CBHHK200</strain>
    </source>
</reference>
<dbReference type="AlphaFoldDB" id="A0AAD6XC68"/>
<organism evidence="2 3">
    <name type="scientific">Mycena alexandri</name>
    <dbReference type="NCBI Taxonomy" id="1745969"/>
    <lineage>
        <taxon>Eukaryota</taxon>
        <taxon>Fungi</taxon>
        <taxon>Dikarya</taxon>
        <taxon>Basidiomycota</taxon>
        <taxon>Agaricomycotina</taxon>
        <taxon>Agaricomycetes</taxon>
        <taxon>Agaricomycetidae</taxon>
        <taxon>Agaricales</taxon>
        <taxon>Marasmiineae</taxon>
        <taxon>Mycenaceae</taxon>
        <taxon>Mycena</taxon>
    </lineage>
</organism>
<gene>
    <name evidence="2" type="ORF">C8F04DRAFT_1085304</name>
</gene>
<keyword evidence="3" id="KW-1185">Reference proteome</keyword>
<evidence type="ECO:0000313" key="3">
    <source>
        <dbReference type="Proteomes" id="UP001218188"/>
    </source>
</evidence>
<proteinExistence type="predicted"/>
<comment type="caution">
    <text evidence="2">The sequence shown here is derived from an EMBL/GenBank/DDBJ whole genome shotgun (WGS) entry which is preliminary data.</text>
</comment>
<sequence length="294" mass="33132">MVTPSTGTPSLTARVPRAPREQSVLTRERVPSDCSTRLNPSWERGTRRMSIAIPQALRDSCLSLFALNHELHRCRRFSLGAMNNETSINQQALSKLRIMGAHLVRDADEWVLPESQETKGVCTLQALYSWRKASHLEPHNYDIQWGRAFLAREVGDLHTVRAFICDRSTGTSRSSNQARQALLALLQGRPHDLTVLSELRTILIELPDLDICTTLFEGAFKGCPRQGRVRNPRDTCAGGPVQHHRATLYCDKCNSPGLPVVAGPWTAPILGHLRRRSGVRPRRSQQRHRKRLPH</sequence>